<dbReference type="NCBIfam" id="NF012200">
    <property type="entry name" value="choice_anch_D"/>
    <property type="match status" value="2"/>
</dbReference>
<feature type="compositionally biased region" description="Basic and acidic residues" evidence="1">
    <location>
        <begin position="270"/>
        <end position="282"/>
    </location>
</feature>
<feature type="region of interest" description="Disordered" evidence="1">
    <location>
        <begin position="270"/>
        <end position="298"/>
    </location>
</feature>
<accession>A0A7I7XVP7</accession>
<evidence type="ECO:0000313" key="3">
    <source>
        <dbReference type="Proteomes" id="UP000466931"/>
    </source>
</evidence>
<dbReference type="SUPFAM" id="SSF55486">
    <property type="entry name" value="Metalloproteases ('zincins'), catalytic domain"/>
    <property type="match status" value="1"/>
</dbReference>
<sequence>MAAKKIPGKKTPAKKAAAKKTPAKKTPVARKAPAPAKKAAPPKKSSAATKQVAPGPMRTTYDADLRATVTVDDADRIRALNHDEHWPVVEARGDEAASAYFGEIASKLDIAETALRSLNEPVSYFDPRQQDVEYHFSEEKSFFDTATYTFYQTYLNTPVWSAGVTVTVKQEPTRVVAMTNSSESGIDAQLPTRAAVARYQRLFQTGERTPSIPRRGRNTAPEPAGGDGSTLLDDILAEPVRASDQLDEDITPRLIRGRFFIYRFDDSKRVTDQPQQDRDGAKHGAQLCETPPELPLPPVPDTIQDDAWYLVAELIVRLPYAGSRMNWRLLVDVQTNTILYARALASGVNGLVFTYDPITSTGTATNTPDQGNAVLDPLRDDVVLPNLNAPVGGVQSLQGSLVTLQDLEPLTVAAPTQPTGSDFDYQVRTNEFAAVNAYYHNNRFFELVAALGFPLATYFDGTTFPVDIDYRGDGGDNVNAHCIGDGDGIDHACYALADTGNTANPIGIATDWRVILHELGGHGILYDHVGTANFGFAHSAGDSFAMILNDYLSTWHTGAAIDRFVLAPFVPSVARRSDRAVTDGWGWGGTQDVGGYPSEEILSTTMFRVYRSIGGDSTDVSRREFAARYMAYLMLRAVGTLSPMSNPGAPALFLTALRTADAGDWTSEGVFGGAYGKVLEWSFEEQNLNGGAAPAVDVYIDDGRGGEYEYLPVHWETPTVWNRLNPDGLPGHQEPAGTTNYAYVKIKNRGTSIANDVIVRGYHCQPSAGLVWPNDLQPMTTAQLAAGTLQPNNSEEKTVGPFAWTPATNASGHDSMLMVVSAAGDPSNIDNFTIGEAVEDWRLVPNDNNIALRNVVLVRLALVIADSGDVGNVCVGSSKDIVLYLSNSGFNPVTITDITSSSGEFLVPSVLSYPLVIAPGNVLEAPIRFQPTSIGAKSAMISVLSNDPTGPKTVVVSGTAPAPRLTLVVPDHGDFGEVRLGRFVDRDLVINNRGSCQLSVTGIVSSAPVFVAPQVVSFPLTVDGGDSITVPIRFEPIHRGAASATLTIVSNDPNGPVVVNVSGTAWPPLPVAGSALEGYPLSNDSQHVFFIGTDKFVHELDITAGSGWDDNDLTTLAEAVPPIPTSTLAGFRLGTNSKHVFFVGTDNDLYELYFTATEGWVCNDLTAVAGAVPPTPATALEGFRLSDDSKHVFYIGTDNHVHELFITGGGRWDDNDLTTLAGAVPPTPATALTGYRLSDNSQHVFYIGTDNHVHELFIAGAGWNDNDLTTLAGAVPPTPATALTGYRLSDNSQHVFYIGTDNHVHELFIAGAGWNDNDLTTLAGAVPPTPATALTGYPLSDNSQHVFYIGTDNHVHELFIAGAGWNDNDLTTLAGAVPPTPATALTGYPLSDNSQHVFYISADNHVHELYIAAGGNWVDNDLTALT</sequence>
<organism evidence="2 3">
    <name type="scientific">Mycolicibacterium confluentis</name>
    <dbReference type="NCBI Taxonomy" id="28047"/>
    <lineage>
        <taxon>Bacteria</taxon>
        <taxon>Bacillati</taxon>
        <taxon>Actinomycetota</taxon>
        <taxon>Actinomycetes</taxon>
        <taxon>Mycobacteriales</taxon>
        <taxon>Mycobacteriaceae</taxon>
        <taxon>Mycolicibacterium</taxon>
    </lineage>
</organism>
<feature type="region of interest" description="Disordered" evidence="1">
    <location>
        <begin position="205"/>
        <end position="231"/>
    </location>
</feature>
<dbReference type="InterPro" id="IPR013783">
    <property type="entry name" value="Ig-like_fold"/>
</dbReference>
<dbReference type="EMBL" id="AP022612">
    <property type="protein sequence ID" value="BBZ33375.1"/>
    <property type="molecule type" value="Genomic_DNA"/>
</dbReference>
<evidence type="ECO:0000256" key="1">
    <source>
        <dbReference type="SAM" id="MobiDB-lite"/>
    </source>
</evidence>
<dbReference type="Gene3D" id="2.120.10.70">
    <property type="entry name" value="Fucose-specific lectin"/>
    <property type="match status" value="2"/>
</dbReference>
<reference evidence="2" key="1">
    <citation type="journal article" date="2019" name="Emerg. Microbes Infect.">
        <title>Comprehensive subspecies identification of 175 nontuberculous mycobacteria species based on 7547 genomic profiles.</title>
        <authorList>
            <person name="Matsumoto Y."/>
            <person name="Kinjo T."/>
            <person name="Motooka D."/>
            <person name="Nabeya D."/>
            <person name="Jung N."/>
            <person name="Uechi K."/>
            <person name="Horii T."/>
            <person name="Iida T."/>
            <person name="Fujita J."/>
            <person name="Nakamura S."/>
        </authorList>
    </citation>
    <scope>NUCLEOTIDE SEQUENCE [LARGE SCALE GENOMIC DNA]</scope>
    <source>
        <strain evidence="2">JCM 13671</strain>
    </source>
</reference>
<dbReference type="GO" id="GO:0005975">
    <property type="term" value="P:carbohydrate metabolic process"/>
    <property type="evidence" value="ECO:0007669"/>
    <property type="project" value="UniProtKB-ARBA"/>
</dbReference>
<proteinExistence type="predicted"/>
<gene>
    <name evidence="2" type="ORF">MCNF_19800</name>
</gene>
<keyword evidence="3" id="KW-1185">Reference proteome</keyword>
<reference evidence="2" key="2">
    <citation type="submission" date="2020-02" db="EMBL/GenBank/DDBJ databases">
        <authorList>
            <person name="Matsumoto Y."/>
            <person name="Motooka D."/>
            <person name="Nakamura S."/>
        </authorList>
    </citation>
    <scope>NUCLEOTIDE SEQUENCE</scope>
    <source>
        <strain evidence="2">JCM 13671</strain>
    </source>
</reference>
<dbReference type="SUPFAM" id="SSF89372">
    <property type="entry name" value="Fucose-specific lectin"/>
    <property type="match status" value="1"/>
</dbReference>
<evidence type="ECO:0000313" key="2">
    <source>
        <dbReference type="EMBL" id="BBZ33375.1"/>
    </source>
</evidence>
<dbReference type="Gene3D" id="2.60.40.10">
    <property type="entry name" value="Immunoglobulins"/>
    <property type="match status" value="2"/>
</dbReference>
<dbReference type="InterPro" id="IPR012475">
    <property type="entry name" value="Fungal_lectin"/>
</dbReference>
<feature type="compositionally biased region" description="Low complexity" evidence="1">
    <location>
        <begin position="24"/>
        <end position="50"/>
    </location>
</feature>
<name>A0A7I7XVP7_9MYCO</name>
<protein>
    <recommendedName>
        <fullName evidence="4">Choice-of-anchor D domain-containing protein</fullName>
    </recommendedName>
</protein>
<feature type="compositionally biased region" description="Basic residues" evidence="1">
    <location>
        <begin position="1"/>
        <end position="23"/>
    </location>
</feature>
<feature type="region of interest" description="Disordered" evidence="1">
    <location>
        <begin position="1"/>
        <end position="57"/>
    </location>
</feature>
<dbReference type="Proteomes" id="UP000466931">
    <property type="component" value="Chromosome"/>
</dbReference>
<evidence type="ECO:0008006" key="4">
    <source>
        <dbReference type="Google" id="ProtNLM"/>
    </source>
</evidence>
<dbReference type="RefSeq" id="WP_163645362.1">
    <property type="nucleotide sequence ID" value="NZ_AP022612.1"/>
</dbReference>
<dbReference type="Pfam" id="PF07938">
    <property type="entry name" value="Fungal_lectin"/>
    <property type="match status" value="2"/>
</dbReference>